<proteinExistence type="predicted"/>
<reference evidence="2 3" key="1">
    <citation type="submission" date="2020-01" db="EMBL/GenBank/DDBJ databases">
        <title>Insect and environment-associated Actinomycetes.</title>
        <authorList>
            <person name="Currrie C."/>
            <person name="Chevrette M."/>
            <person name="Carlson C."/>
            <person name="Stubbendieck R."/>
            <person name="Wendt-Pienkowski E."/>
        </authorList>
    </citation>
    <scope>NUCLEOTIDE SEQUENCE [LARGE SCALE GENOMIC DNA]</scope>
    <source>
        <strain evidence="2 3">SID14163</strain>
    </source>
</reference>
<comment type="caution">
    <text evidence="2">The sequence shown here is derived from an EMBL/GenBank/DDBJ whole genome shotgun (WGS) entry which is preliminary data.</text>
</comment>
<organism evidence="2 3">
    <name type="scientific">Streptomyces coelicoflavus</name>
    <dbReference type="NCBI Taxonomy" id="285562"/>
    <lineage>
        <taxon>Bacteria</taxon>
        <taxon>Bacillati</taxon>
        <taxon>Actinomycetota</taxon>
        <taxon>Actinomycetes</taxon>
        <taxon>Kitasatosporales</taxon>
        <taxon>Streptomycetaceae</taxon>
        <taxon>Streptomyces</taxon>
    </lineage>
</organism>
<feature type="compositionally biased region" description="Low complexity" evidence="1">
    <location>
        <begin position="14"/>
        <end position="64"/>
    </location>
</feature>
<dbReference type="Proteomes" id="UP000470446">
    <property type="component" value="Unassembled WGS sequence"/>
</dbReference>
<feature type="region of interest" description="Disordered" evidence="1">
    <location>
        <begin position="1"/>
        <end position="95"/>
    </location>
</feature>
<evidence type="ECO:0000256" key="1">
    <source>
        <dbReference type="SAM" id="MobiDB-lite"/>
    </source>
</evidence>
<name>A0A7K3PQ00_9ACTN</name>
<sequence>MVGIVVTVATQQQSGSPSAVPPAGGTPTAAAASPRPASASPSASESAVAEESTSTSPSPSTAVSVIRTGDFALTPGDSADLEHGTAGPSVKNPDLSWGGDDRFSALNGRIARSLDGVTAADCTRLIRKYPQGTGDMGMEGSWFCTTTGAGHVAAVEFLGRAEGAQRRFHFIVWDAPAPTG</sequence>
<dbReference type="EMBL" id="JAAGMA010000568">
    <property type="protein sequence ID" value="NEB11319.1"/>
    <property type="molecule type" value="Genomic_DNA"/>
</dbReference>
<evidence type="ECO:0000313" key="3">
    <source>
        <dbReference type="Proteomes" id="UP000470446"/>
    </source>
</evidence>
<accession>A0A7K3PQ00</accession>
<gene>
    <name evidence="2" type="ORF">G3I32_21180</name>
</gene>
<protein>
    <submittedName>
        <fullName evidence="2">Uncharacterized protein</fullName>
    </submittedName>
</protein>
<dbReference type="RefSeq" id="WP_164246497.1">
    <property type="nucleotide sequence ID" value="NZ_JAAGMA010000568.1"/>
</dbReference>
<evidence type="ECO:0000313" key="2">
    <source>
        <dbReference type="EMBL" id="NEB11319.1"/>
    </source>
</evidence>
<dbReference type="AlphaFoldDB" id="A0A7K3PQ00"/>